<evidence type="ECO:0000313" key="2">
    <source>
        <dbReference type="EMBL" id="KAF5373239.1"/>
    </source>
</evidence>
<dbReference type="AlphaFoldDB" id="A0A8H5LXR2"/>
<dbReference type="InterPro" id="IPR008942">
    <property type="entry name" value="ENTH_VHS"/>
</dbReference>
<dbReference type="EMBL" id="JAACJP010000040">
    <property type="protein sequence ID" value="KAF5373239.1"/>
    <property type="molecule type" value="Genomic_DNA"/>
</dbReference>
<gene>
    <name evidence="2" type="ORF">D9615_007419</name>
</gene>
<dbReference type="InterPro" id="IPR006569">
    <property type="entry name" value="CID_dom"/>
</dbReference>
<feature type="domain" description="CID" evidence="1">
    <location>
        <begin position="1"/>
        <end position="137"/>
    </location>
</feature>
<accession>A0A8H5LXR2</accession>
<protein>
    <recommendedName>
        <fullName evidence="1">CID domain-containing protein</fullName>
    </recommendedName>
</protein>
<dbReference type="SUPFAM" id="SSF48464">
    <property type="entry name" value="ENTH/VHS domain"/>
    <property type="match status" value="1"/>
</dbReference>
<proteinExistence type="predicted"/>
<evidence type="ECO:0000259" key="1">
    <source>
        <dbReference type="PROSITE" id="PS51391"/>
    </source>
</evidence>
<evidence type="ECO:0000313" key="3">
    <source>
        <dbReference type="Proteomes" id="UP000565441"/>
    </source>
</evidence>
<organism evidence="2 3">
    <name type="scientific">Tricholomella constricta</name>
    <dbReference type="NCBI Taxonomy" id="117010"/>
    <lineage>
        <taxon>Eukaryota</taxon>
        <taxon>Fungi</taxon>
        <taxon>Dikarya</taxon>
        <taxon>Basidiomycota</taxon>
        <taxon>Agaricomycotina</taxon>
        <taxon>Agaricomycetes</taxon>
        <taxon>Agaricomycetidae</taxon>
        <taxon>Agaricales</taxon>
        <taxon>Tricholomatineae</taxon>
        <taxon>Lyophyllaceae</taxon>
        <taxon>Tricholomella</taxon>
    </lineage>
</organism>
<reference evidence="2 3" key="1">
    <citation type="journal article" date="2020" name="ISME J.">
        <title>Uncovering the hidden diversity of litter-decomposition mechanisms in mushroom-forming fungi.</title>
        <authorList>
            <person name="Floudas D."/>
            <person name="Bentzer J."/>
            <person name="Ahren D."/>
            <person name="Johansson T."/>
            <person name="Persson P."/>
            <person name="Tunlid A."/>
        </authorList>
    </citation>
    <scope>NUCLEOTIDE SEQUENCE [LARGE SCALE GENOMIC DNA]</scope>
    <source>
        <strain evidence="2 3">CBS 661.87</strain>
    </source>
</reference>
<name>A0A8H5LXR2_9AGAR</name>
<sequence length="137" mass="15084">MTSLDEFASILKEVVHAKRLSASKMSKLTEIALKSMEHDTQLVSILYRTHKSLPPAAKVSSLYVFDALSRAARHQVNKQGITGDINSTNGNSATFLLKIEGVLEGLFQDMITVGSPEAKVSCFTPFTDILLDMDVRR</sequence>
<dbReference type="PROSITE" id="PS51391">
    <property type="entry name" value="CID"/>
    <property type="match status" value="1"/>
</dbReference>
<keyword evidence="3" id="KW-1185">Reference proteome</keyword>
<dbReference type="Gene3D" id="1.25.40.90">
    <property type="match status" value="1"/>
</dbReference>
<dbReference type="Proteomes" id="UP000565441">
    <property type="component" value="Unassembled WGS sequence"/>
</dbReference>
<comment type="caution">
    <text evidence="2">The sequence shown here is derived from an EMBL/GenBank/DDBJ whole genome shotgun (WGS) entry which is preliminary data.</text>
</comment>
<dbReference type="OrthoDB" id="79367at2759"/>